<dbReference type="OrthoDB" id="57629at2759"/>
<evidence type="ECO:0000256" key="1">
    <source>
        <dbReference type="SAM" id="Phobius"/>
    </source>
</evidence>
<accession>W4FRE4</accession>
<keyword evidence="1" id="KW-1133">Transmembrane helix</keyword>
<keyword evidence="1" id="KW-0812">Transmembrane</keyword>
<feature type="transmembrane region" description="Helical" evidence="1">
    <location>
        <begin position="315"/>
        <end position="338"/>
    </location>
</feature>
<dbReference type="AlphaFoldDB" id="W4FRE4"/>
<name>W4FRE4_APHAT</name>
<dbReference type="RefSeq" id="XP_009840960.1">
    <property type="nucleotide sequence ID" value="XM_009842658.1"/>
</dbReference>
<gene>
    <name evidence="3" type="ORF">H257_14772</name>
</gene>
<keyword evidence="2" id="KW-0732">Signal</keyword>
<keyword evidence="1" id="KW-0472">Membrane</keyword>
<reference evidence="3" key="1">
    <citation type="submission" date="2013-12" db="EMBL/GenBank/DDBJ databases">
        <title>The Genome Sequence of Aphanomyces astaci APO3.</title>
        <authorList>
            <consortium name="The Broad Institute Genomics Platform"/>
            <person name="Russ C."/>
            <person name="Tyler B."/>
            <person name="van West P."/>
            <person name="Dieguez-Uribeondo J."/>
            <person name="Young S.K."/>
            <person name="Zeng Q."/>
            <person name="Gargeya S."/>
            <person name="Fitzgerald M."/>
            <person name="Abouelleil A."/>
            <person name="Alvarado L."/>
            <person name="Chapman S.B."/>
            <person name="Gainer-Dewar J."/>
            <person name="Goldberg J."/>
            <person name="Griggs A."/>
            <person name="Gujja S."/>
            <person name="Hansen M."/>
            <person name="Howarth C."/>
            <person name="Imamovic A."/>
            <person name="Ireland A."/>
            <person name="Larimer J."/>
            <person name="McCowan C."/>
            <person name="Murphy C."/>
            <person name="Pearson M."/>
            <person name="Poon T.W."/>
            <person name="Priest M."/>
            <person name="Roberts A."/>
            <person name="Saif S."/>
            <person name="Shea T."/>
            <person name="Sykes S."/>
            <person name="Wortman J."/>
            <person name="Nusbaum C."/>
            <person name="Birren B."/>
        </authorList>
    </citation>
    <scope>NUCLEOTIDE SEQUENCE [LARGE SCALE GENOMIC DNA]</scope>
    <source>
        <strain evidence="3">APO3</strain>
    </source>
</reference>
<feature type="signal peptide" evidence="2">
    <location>
        <begin position="1"/>
        <end position="20"/>
    </location>
</feature>
<evidence type="ECO:0000313" key="3">
    <source>
        <dbReference type="EMBL" id="ETV69536.1"/>
    </source>
</evidence>
<evidence type="ECO:0008006" key="4">
    <source>
        <dbReference type="Google" id="ProtNLM"/>
    </source>
</evidence>
<proteinExistence type="predicted"/>
<feature type="chain" id="PRO_5004840631" description="SRCR domain-containing protein" evidence="2">
    <location>
        <begin position="21"/>
        <end position="363"/>
    </location>
</feature>
<dbReference type="VEuPathDB" id="FungiDB:H257_14772"/>
<dbReference type="EMBL" id="KI913175">
    <property type="protein sequence ID" value="ETV69536.1"/>
    <property type="molecule type" value="Genomic_DNA"/>
</dbReference>
<dbReference type="GeneID" id="20816768"/>
<evidence type="ECO:0000256" key="2">
    <source>
        <dbReference type="SAM" id="SignalP"/>
    </source>
</evidence>
<organism evidence="3">
    <name type="scientific">Aphanomyces astaci</name>
    <name type="common">Crayfish plague agent</name>
    <dbReference type="NCBI Taxonomy" id="112090"/>
    <lineage>
        <taxon>Eukaryota</taxon>
        <taxon>Sar</taxon>
        <taxon>Stramenopiles</taxon>
        <taxon>Oomycota</taxon>
        <taxon>Saprolegniomycetes</taxon>
        <taxon>Saprolegniales</taxon>
        <taxon>Verrucalvaceae</taxon>
        <taxon>Aphanomyces</taxon>
    </lineage>
</organism>
<protein>
    <recommendedName>
        <fullName evidence="4">SRCR domain-containing protein</fullName>
    </recommendedName>
</protein>
<sequence>MTRRLLSAMVVATSAAVGAADGVSCSNWLCLMGINTPVRVNAAGNIECLSSNHHDCAWQSNHEACDTVKQSKLLAAATDESPLVCGAQHFQEWGSTGYDSPHHWCAQAYRTLVRPPSPPPTSWTCVPNILTPLRVNPTSGEVECMSSNHHDCLWQSSAENCQLLVDTNAPPGTIDPLECGAHHQAEWGVPGYGDATHWCDIAKPLLASTYRPWECVPGIFTPVRRTSTGAIHCLSTNSRDCSWQTSDVTCKAAVAALGASIAWGTVKPLTCPPQDLVTPYHWCQQAKTYYDAKKTTTTPFLLWTLALASVESVEWPAVVLAATAIVGCVLGFLAFVVVHQRSNVAAHDDSMATNDYYIALVHT</sequence>